<dbReference type="EMBL" id="SDMP01000002">
    <property type="protein sequence ID" value="RYR71428.1"/>
    <property type="molecule type" value="Genomic_DNA"/>
</dbReference>
<name>A0A445E7L3_ARAHY</name>
<evidence type="ECO:0000313" key="2">
    <source>
        <dbReference type="Proteomes" id="UP000289738"/>
    </source>
</evidence>
<dbReference type="STRING" id="3818.A0A445E7L3"/>
<evidence type="ECO:0000313" key="1">
    <source>
        <dbReference type="EMBL" id="RYR71428.1"/>
    </source>
</evidence>
<organism evidence="1 2">
    <name type="scientific">Arachis hypogaea</name>
    <name type="common">Peanut</name>
    <dbReference type="NCBI Taxonomy" id="3818"/>
    <lineage>
        <taxon>Eukaryota</taxon>
        <taxon>Viridiplantae</taxon>
        <taxon>Streptophyta</taxon>
        <taxon>Embryophyta</taxon>
        <taxon>Tracheophyta</taxon>
        <taxon>Spermatophyta</taxon>
        <taxon>Magnoliopsida</taxon>
        <taxon>eudicotyledons</taxon>
        <taxon>Gunneridae</taxon>
        <taxon>Pentapetalae</taxon>
        <taxon>rosids</taxon>
        <taxon>fabids</taxon>
        <taxon>Fabales</taxon>
        <taxon>Fabaceae</taxon>
        <taxon>Papilionoideae</taxon>
        <taxon>50 kb inversion clade</taxon>
        <taxon>dalbergioids sensu lato</taxon>
        <taxon>Dalbergieae</taxon>
        <taxon>Pterocarpus clade</taxon>
        <taxon>Arachis</taxon>
    </lineage>
</organism>
<dbReference type="Gene3D" id="3.90.1170.10">
    <property type="entry name" value="Ribosomal protein L10e/L16"/>
    <property type="match status" value="1"/>
</dbReference>
<dbReference type="InterPro" id="IPR036920">
    <property type="entry name" value="Ribosomal_uL16_sf"/>
</dbReference>
<proteinExistence type="predicted"/>
<dbReference type="AlphaFoldDB" id="A0A445E7L3"/>
<protein>
    <submittedName>
        <fullName evidence="1">Uncharacterized protein</fullName>
    </submittedName>
</protein>
<dbReference type="GO" id="GO:0005840">
    <property type="term" value="C:ribosome"/>
    <property type="evidence" value="ECO:0007669"/>
    <property type="project" value="InterPro"/>
</dbReference>
<comment type="caution">
    <text evidence="1">The sequence shown here is derived from an EMBL/GenBank/DDBJ whole genome shotgun (WGS) entry which is preliminary data.</text>
</comment>
<dbReference type="GO" id="GO:0006412">
    <property type="term" value="P:translation"/>
    <property type="evidence" value="ECO:0007669"/>
    <property type="project" value="InterPro"/>
</dbReference>
<accession>A0A445E7L3</accession>
<dbReference type="Proteomes" id="UP000289738">
    <property type="component" value="Chromosome A02"/>
</dbReference>
<dbReference type="SUPFAM" id="SSF54686">
    <property type="entry name" value="Ribosomal protein L16p/L10e"/>
    <property type="match status" value="1"/>
</dbReference>
<gene>
    <name evidence="1" type="ORF">Ahy_A02g005686</name>
</gene>
<dbReference type="GO" id="GO:0003735">
    <property type="term" value="F:structural constituent of ribosome"/>
    <property type="evidence" value="ECO:0007669"/>
    <property type="project" value="InterPro"/>
</dbReference>
<sequence>MGGVAENIAKRAISIAASKMPIQTQFIISR</sequence>
<keyword evidence="2" id="KW-1185">Reference proteome</keyword>
<reference evidence="1 2" key="1">
    <citation type="submission" date="2019-01" db="EMBL/GenBank/DDBJ databases">
        <title>Sequencing of cultivated peanut Arachis hypogaea provides insights into genome evolution and oil improvement.</title>
        <authorList>
            <person name="Chen X."/>
        </authorList>
    </citation>
    <scope>NUCLEOTIDE SEQUENCE [LARGE SCALE GENOMIC DNA]</scope>
    <source>
        <strain evidence="2">cv. Fuhuasheng</strain>
        <tissue evidence="1">Leaves</tissue>
    </source>
</reference>